<dbReference type="NCBIfam" id="TIGR03618">
    <property type="entry name" value="Rv1155_F420"/>
    <property type="match status" value="1"/>
</dbReference>
<evidence type="ECO:0000259" key="2">
    <source>
        <dbReference type="Pfam" id="PF01243"/>
    </source>
</evidence>
<dbReference type="RefSeq" id="WP_344496279.1">
    <property type="nucleotide sequence ID" value="NZ_BAAAQX010000074.1"/>
</dbReference>
<evidence type="ECO:0000313" key="4">
    <source>
        <dbReference type="Proteomes" id="UP001499843"/>
    </source>
</evidence>
<gene>
    <name evidence="3" type="ORF">GCM10009850_120340</name>
</gene>
<proteinExistence type="predicted"/>
<keyword evidence="4" id="KW-1185">Reference proteome</keyword>
<evidence type="ECO:0000313" key="3">
    <source>
        <dbReference type="EMBL" id="GAA2216564.1"/>
    </source>
</evidence>
<dbReference type="SUPFAM" id="SSF50475">
    <property type="entry name" value="FMN-binding split barrel"/>
    <property type="match status" value="1"/>
</dbReference>
<protein>
    <submittedName>
        <fullName evidence="3">TIGR03618 family F420-dependent PPOX class oxidoreductase</fullName>
    </submittedName>
</protein>
<comment type="caution">
    <text evidence="3">The sequence shown here is derived from an EMBL/GenBank/DDBJ whole genome shotgun (WGS) entry which is preliminary data.</text>
</comment>
<dbReference type="InterPro" id="IPR052019">
    <property type="entry name" value="F420H2_bilvrd_red/Heme_oxyg"/>
</dbReference>
<reference evidence="3 4" key="1">
    <citation type="journal article" date="2019" name="Int. J. Syst. Evol. Microbiol.">
        <title>The Global Catalogue of Microorganisms (GCM) 10K type strain sequencing project: providing services to taxonomists for standard genome sequencing and annotation.</title>
        <authorList>
            <consortium name="The Broad Institute Genomics Platform"/>
            <consortium name="The Broad Institute Genome Sequencing Center for Infectious Disease"/>
            <person name="Wu L."/>
            <person name="Ma J."/>
        </authorList>
    </citation>
    <scope>NUCLEOTIDE SEQUENCE [LARGE SCALE GENOMIC DNA]</scope>
    <source>
        <strain evidence="3 4">JCM 16114</strain>
    </source>
</reference>
<dbReference type="InterPro" id="IPR019920">
    <property type="entry name" value="F420-binding_dom_put"/>
</dbReference>
<dbReference type="InterPro" id="IPR012349">
    <property type="entry name" value="Split_barrel_FMN-bd"/>
</dbReference>
<dbReference type="Proteomes" id="UP001499843">
    <property type="component" value="Unassembled WGS sequence"/>
</dbReference>
<name>A0ABN3D411_9ACTN</name>
<feature type="domain" description="Pyridoxamine 5'-phosphate oxidase N-terminal" evidence="2">
    <location>
        <begin position="36"/>
        <end position="158"/>
    </location>
</feature>
<dbReference type="InterPro" id="IPR011576">
    <property type="entry name" value="Pyridox_Oxase_N"/>
</dbReference>
<dbReference type="Pfam" id="PF01243">
    <property type="entry name" value="PNPOx_N"/>
    <property type="match status" value="1"/>
</dbReference>
<dbReference type="PANTHER" id="PTHR35176">
    <property type="entry name" value="HEME OXYGENASE HI_0854-RELATED"/>
    <property type="match status" value="1"/>
</dbReference>
<dbReference type="EMBL" id="BAAAQX010000074">
    <property type="protein sequence ID" value="GAA2216564.1"/>
    <property type="molecule type" value="Genomic_DNA"/>
</dbReference>
<accession>A0ABN3D411</accession>
<organism evidence="3 4">
    <name type="scientific">Nonomuraea monospora</name>
    <dbReference type="NCBI Taxonomy" id="568818"/>
    <lineage>
        <taxon>Bacteria</taxon>
        <taxon>Bacillati</taxon>
        <taxon>Actinomycetota</taxon>
        <taxon>Actinomycetes</taxon>
        <taxon>Streptosporangiales</taxon>
        <taxon>Streptosporangiaceae</taxon>
        <taxon>Nonomuraea</taxon>
    </lineage>
</organism>
<dbReference type="Gene3D" id="2.30.110.10">
    <property type="entry name" value="Electron Transport, Fmn-binding Protein, Chain A"/>
    <property type="match status" value="1"/>
</dbReference>
<keyword evidence="1" id="KW-0560">Oxidoreductase</keyword>
<evidence type="ECO:0000256" key="1">
    <source>
        <dbReference type="ARBA" id="ARBA00023002"/>
    </source>
</evidence>
<dbReference type="PANTHER" id="PTHR35176:SF2">
    <property type="entry name" value="F420H(2)-DEPENDENT REDUCTASE RV1155"/>
    <property type="match status" value="1"/>
</dbReference>
<sequence length="173" mass="18853">MAENYGLGGPDPLSRSDEELSDLRGYQELQDLGDGELSELLAGQSFGALATVQADGRPQLSTVLYAWDARQRVVRISAVADRLTVRRLQQDPRCSLYVASDDFAEFAVAEGEAELSPVSAEPGDEVGLELLAMRQPFGEAAGEQAFLRRMVADRRLVIRLRVSHLHGTALPVT</sequence>